<dbReference type="InterPro" id="IPR024079">
    <property type="entry name" value="MetalloPept_cat_dom_sf"/>
</dbReference>
<dbReference type="GO" id="GO:0004177">
    <property type="term" value="F:aminopeptidase activity"/>
    <property type="evidence" value="ECO:0007669"/>
    <property type="project" value="TreeGrafter"/>
</dbReference>
<reference evidence="1" key="1">
    <citation type="submission" date="2018-06" db="EMBL/GenBank/DDBJ databases">
        <authorList>
            <person name="Zhirakovskaya E."/>
        </authorList>
    </citation>
    <scope>NUCLEOTIDE SEQUENCE</scope>
</reference>
<dbReference type="SUPFAM" id="SSF55486">
    <property type="entry name" value="Metalloproteases ('zincins'), catalytic domain"/>
    <property type="match status" value="1"/>
</dbReference>
<dbReference type="GO" id="GO:0008237">
    <property type="term" value="F:metallopeptidase activity"/>
    <property type="evidence" value="ECO:0007669"/>
    <property type="project" value="InterPro"/>
</dbReference>
<dbReference type="EMBL" id="UOFT01000058">
    <property type="protein sequence ID" value="VAW97518.1"/>
    <property type="molecule type" value="Genomic_DNA"/>
</dbReference>
<evidence type="ECO:0008006" key="2">
    <source>
        <dbReference type="Google" id="ProtNLM"/>
    </source>
</evidence>
<dbReference type="InterPro" id="IPR010384">
    <property type="entry name" value="MtfA_fam"/>
</dbReference>
<dbReference type="Gene3D" id="1.10.472.150">
    <property type="entry name" value="Glucose-regulated metallo-peptidase M90, N-terminal domain"/>
    <property type="match status" value="1"/>
</dbReference>
<protein>
    <recommendedName>
        <fullName evidence="2">Inner membrane protein</fullName>
    </recommendedName>
</protein>
<dbReference type="Gene3D" id="3.40.390.10">
    <property type="entry name" value="Collagenase (Catalytic Domain)"/>
    <property type="match status" value="1"/>
</dbReference>
<dbReference type="CDD" id="cd20169">
    <property type="entry name" value="Peptidase_M90_mtfA"/>
    <property type="match status" value="1"/>
</dbReference>
<dbReference type="Pfam" id="PF06167">
    <property type="entry name" value="Peptidase_M90"/>
    <property type="match status" value="1"/>
</dbReference>
<dbReference type="GO" id="GO:0005829">
    <property type="term" value="C:cytosol"/>
    <property type="evidence" value="ECO:0007669"/>
    <property type="project" value="TreeGrafter"/>
</dbReference>
<dbReference type="PANTHER" id="PTHR30164:SF2">
    <property type="entry name" value="PROTEIN MTFA"/>
    <property type="match status" value="1"/>
</dbReference>
<sequence length="255" mass="28884">MFSLLRKWFDQRIIRRSAITSAQWDQAFTSLPLLNSLAADEKNRLQELTILFLYQKVFEGAQGFVITLPVKLTIALQACLPILKLGLESYAGWLSIIVYPSGFAPKRIITDENGVVHYVQSDLAGESWQRGPVILSWDETESAGVIDGSNLVIHEFAHKLDMQNGLANGFPPLHATMNTTEWVKSFSDGFDHFQLQCSLGKSIGIDCYAASAPAEFFAVLSEVFFECPHLIKQHYNEIYDLLRQYYRQDTLTRLN</sequence>
<accession>A0A3B0ZVK0</accession>
<name>A0A3B0ZVK0_9ZZZZ</name>
<evidence type="ECO:0000313" key="1">
    <source>
        <dbReference type="EMBL" id="VAW97518.1"/>
    </source>
</evidence>
<proteinExistence type="predicted"/>
<dbReference type="PANTHER" id="PTHR30164">
    <property type="entry name" value="MTFA PEPTIDASE"/>
    <property type="match status" value="1"/>
</dbReference>
<dbReference type="AlphaFoldDB" id="A0A3B0ZVK0"/>
<gene>
    <name evidence="1" type="ORF">MNBD_GAMMA23-958</name>
</gene>
<dbReference type="InterPro" id="IPR042252">
    <property type="entry name" value="MtfA_N"/>
</dbReference>
<organism evidence="1">
    <name type="scientific">hydrothermal vent metagenome</name>
    <dbReference type="NCBI Taxonomy" id="652676"/>
    <lineage>
        <taxon>unclassified sequences</taxon>
        <taxon>metagenomes</taxon>
        <taxon>ecological metagenomes</taxon>
    </lineage>
</organism>